<evidence type="ECO:0000256" key="6">
    <source>
        <dbReference type="ARBA" id="ARBA00023049"/>
    </source>
</evidence>
<dbReference type="Gene3D" id="3.40.630.10">
    <property type="entry name" value="Zn peptidases"/>
    <property type="match status" value="1"/>
</dbReference>
<dbReference type="InterPro" id="IPR000834">
    <property type="entry name" value="Peptidase_M14"/>
</dbReference>
<dbReference type="Pfam" id="PF00246">
    <property type="entry name" value="Peptidase_M14"/>
    <property type="match status" value="1"/>
</dbReference>
<dbReference type="AlphaFoldDB" id="A0A328AWD8"/>
<dbReference type="InterPro" id="IPR029062">
    <property type="entry name" value="Class_I_gatase-like"/>
</dbReference>
<sequence length="936" mass="102551">MKSALLAGVALALAWQGVGIAQTAPHITTPKEAFGGSEPGDDYFLADYDQATAYWKKLAAESDRMKLVSLGKSVEGRDIWMAIISSPQNLKNLEHYRDIARRLALANDLTDEQAHALAREGKAMVWIDGGLHASEVSNAQTQIQIVYEMTSKNDPETLRLLNDNITMFVLPNPDGHQLVADWYMRKADPLKRSLDDLPVIYQRYVGHDNNREYYMSNMPETTAINKAMFKDWFPQIVYNEHQTGPVGAVVFIPPFRNPSNYHFDPLALTQLDGVSAAMHGRLIAEDKPGSAMRSAAPYSTWFNGGLRTTGYFHNVVGILTEIIGSPTPMQLPLVPSKQLANQDELYPIAPQTWHFKSTIEYIKSMDRAVMDYASKHSEDLQYNRYQMGRNSIKRGNQDSWTITPKRVAAVEAAAKAHPMAVAEGSRAESREIVDPKLYDTVLHDPAQRDPRGYILPLDQPDMPTTVKFLNALIKSGVVVDKASAPFTVQGKTYPAGTYVVMSNQAYRPHVLDMFEPQDHPQDFQFPGGPPVKPYDITGYTLAYQMGVKFDRILDGFNGPFQPVTEVMAPPPGKVIGSGGAGYLLDHRTNNSFTLTNRLLKAKAPVYWMKSEVSADGVSFGPGAVWVPASGAARAVIEKSVADLGVNAYSVAAAPQGEKMAVKAPRIGIVDTYGGLITSGWMQWVLEQFEYPYTIVYAPELNAGKLNAKYDALVFVDGAIPGAGTRYQSSRNPLPKPDEVPEKYRKMLGRITEETTLPQVQTFIKNGGTAITIGGSSRLGEYLNLVENPLTQTGKDGKVEPLPSSKFYIPGSVVLAKVDNKDPLGYGFGDTVDLFFDSSPVFKLKAGGDQVKSVSWFQGDDPLLSGWAWGQKALDGASGVVDASYGKGKLFLMGPEVAMRGQPYGSFKFIFNGLMYGPAVQGKQTLAAAPKPAKTAD</sequence>
<organism evidence="9 10">
    <name type="scientific">Phenylobacterium hankyongense</name>
    <dbReference type="NCBI Taxonomy" id="1813876"/>
    <lineage>
        <taxon>Bacteria</taxon>
        <taxon>Pseudomonadati</taxon>
        <taxon>Pseudomonadota</taxon>
        <taxon>Alphaproteobacteria</taxon>
        <taxon>Caulobacterales</taxon>
        <taxon>Caulobacteraceae</taxon>
        <taxon>Phenylobacterium</taxon>
    </lineage>
</organism>
<feature type="domain" description="Peptidase M14" evidence="8">
    <location>
        <begin position="53"/>
        <end position="214"/>
    </location>
</feature>
<comment type="similarity">
    <text evidence="2">Belongs to the peptidase M14 family.</text>
</comment>
<protein>
    <submittedName>
        <fullName evidence="9">Peptidase</fullName>
    </submittedName>
</protein>
<evidence type="ECO:0000313" key="10">
    <source>
        <dbReference type="Proteomes" id="UP000249842"/>
    </source>
</evidence>
<dbReference type="PANTHER" id="PTHR11705:SF143">
    <property type="entry name" value="SLL0236 PROTEIN"/>
    <property type="match status" value="1"/>
</dbReference>
<dbReference type="EMBL" id="QFYP01000001">
    <property type="protein sequence ID" value="RAK59442.1"/>
    <property type="molecule type" value="Genomic_DNA"/>
</dbReference>
<name>A0A328AWD8_9CAUL</name>
<evidence type="ECO:0000256" key="4">
    <source>
        <dbReference type="ARBA" id="ARBA00022801"/>
    </source>
</evidence>
<evidence type="ECO:0000256" key="3">
    <source>
        <dbReference type="ARBA" id="ARBA00022670"/>
    </source>
</evidence>
<dbReference type="RefSeq" id="WP_111456735.1">
    <property type="nucleotide sequence ID" value="NZ_QFYP01000001.1"/>
</dbReference>
<dbReference type="SUPFAM" id="SSF52317">
    <property type="entry name" value="Class I glutamine amidotransferase-like"/>
    <property type="match status" value="1"/>
</dbReference>
<evidence type="ECO:0000313" key="9">
    <source>
        <dbReference type="EMBL" id="RAK59442.1"/>
    </source>
</evidence>
<feature type="signal peptide" evidence="7">
    <location>
        <begin position="1"/>
        <end position="21"/>
    </location>
</feature>
<keyword evidence="4" id="KW-0378">Hydrolase</keyword>
<accession>A0A328AWD8</accession>
<dbReference type="GO" id="GO:0006508">
    <property type="term" value="P:proteolysis"/>
    <property type="evidence" value="ECO:0007669"/>
    <property type="project" value="UniProtKB-KW"/>
</dbReference>
<dbReference type="PANTHER" id="PTHR11705">
    <property type="entry name" value="PROTEASE FAMILY M14 CARBOXYPEPTIDASE A,B"/>
    <property type="match status" value="1"/>
</dbReference>
<dbReference type="CDD" id="cd06240">
    <property type="entry name" value="M14-like"/>
    <property type="match status" value="1"/>
</dbReference>
<proteinExistence type="inferred from homology"/>
<evidence type="ECO:0000259" key="8">
    <source>
        <dbReference type="Pfam" id="PF00246"/>
    </source>
</evidence>
<evidence type="ECO:0000256" key="7">
    <source>
        <dbReference type="SAM" id="SignalP"/>
    </source>
</evidence>
<reference evidence="10" key="1">
    <citation type="submission" date="2018-05" db="EMBL/GenBank/DDBJ databases">
        <authorList>
            <person name="Li X."/>
        </authorList>
    </citation>
    <scope>NUCLEOTIDE SEQUENCE [LARGE SCALE GENOMIC DNA]</scope>
    <source>
        <strain evidence="10">HKS-05</strain>
    </source>
</reference>
<comment type="cofactor">
    <cofactor evidence="1">
        <name>Zn(2+)</name>
        <dbReference type="ChEBI" id="CHEBI:29105"/>
    </cofactor>
</comment>
<dbReference type="GO" id="GO:0004181">
    <property type="term" value="F:metallocarboxypeptidase activity"/>
    <property type="evidence" value="ECO:0007669"/>
    <property type="project" value="InterPro"/>
</dbReference>
<keyword evidence="6" id="KW-0482">Metalloprotease</keyword>
<dbReference type="Proteomes" id="UP000249842">
    <property type="component" value="Unassembled WGS sequence"/>
</dbReference>
<keyword evidence="10" id="KW-1185">Reference proteome</keyword>
<dbReference type="GO" id="GO:0008270">
    <property type="term" value="F:zinc ion binding"/>
    <property type="evidence" value="ECO:0007669"/>
    <property type="project" value="InterPro"/>
</dbReference>
<keyword evidence="3" id="KW-0645">Protease</keyword>
<dbReference type="SUPFAM" id="SSF53187">
    <property type="entry name" value="Zn-dependent exopeptidases"/>
    <property type="match status" value="1"/>
</dbReference>
<comment type="caution">
    <text evidence="9">The sequence shown here is derived from an EMBL/GenBank/DDBJ whole genome shotgun (WGS) entry which is preliminary data.</text>
</comment>
<keyword evidence="5" id="KW-0862">Zinc</keyword>
<evidence type="ECO:0000256" key="5">
    <source>
        <dbReference type="ARBA" id="ARBA00022833"/>
    </source>
</evidence>
<evidence type="ECO:0000256" key="1">
    <source>
        <dbReference type="ARBA" id="ARBA00001947"/>
    </source>
</evidence>
<evidence type="ECO:0000256" key="2">
    <source>
        <dbReference type="ARBA" id="ARBA00005988"/>
    </source>
</evidence>
<dbReference type="GO" id="GO:0005615">
    <property type="term" value="C:extracellular space"/>
    <property type="evidence" value="ECO:0007669"/>
    <property type="project" value="TreeGrafter"/>
</dbReference>
<feature type="chain" id="PRO_5016267265" evidence="7">
    <location>
        <begin position="22"/>
        <end position="936"/>
    </location>
</feature>
<gene>
    <name evidence="9" type="ORF">DJ021_06290</name>
</gene>
<dbReference type="OrthoDB" id="9767214at2"/>
<keyword evidence="7" id="KW-0732">Signal</keyword>